<dbReference type="PANTHER" id="PTHR13696">
    <property type="entry name" value="P-LOOP CONTAINING NUCLEOSIDE TRIPHOSPHATE HYDROLASE"/>
    <property type="match status" value="1"/>
</dbReference>
<evidence type="ECO:0000259" key="1">
    <source>
        <dbReference type="Pfam" id="PF13614"/>
    </source>
</evidence>
<dbReference type="CDD" id="cd02042">
    <property type="entry name" value="ParAB_family"/>
    <property type="match status" value="1"/>
</dbReference>
<feature type="domain" description="AAA" evidence="1">
    <location>
        <begin position="1"/>
        <end position="180"/>
    </location>
</feature>
<accession>A0A9W6GNU5</accession>
<keyword evidence="3" id="KW-1185">Reference proteome</keyword>
<reference evidence="2" key="1">
    <citation type="submission" date="2022-12" db="EMBL/GenBank/DDBJ databases">
        <title>Reference genome sequencing for broad-spectrum identification of bacterial and archaeal isolates by mass spectrometry.</title>
        <authorList>
            <person name="Sekiguchi Y."/>
            <person name="Tourlousse D.M."/>
        </authorList>
    </citation>
    <scope>NUCLEOTIDE SEQUENCE</scope>
    <source>
        <strain evidence="2">10succ1</strain>
    </source>
</reference>
<dbReference type="EMBL" id="BSDY01000031">
    <property type="protein sequence ID" value="GLI58018.1"/>
    <property type="molecule type" value="Genomic_DNA"/>
</dbReference>
<dbReference type="AlphaFoldDB" id="A0A9W6GNU5"/>
<dbReference type="SUPFAM" id="SSF52540">
    <property type="entry name" value="P-loop containing nucleoside triphosphate hydrolases"/>
    <property type="match status" value="1"/>
</dbReference>
<protein>
    <submittedName>
        <fullName evidence="2">Sporulation initiation inhibitor Soj</fullName>
    </submittedName>
</protein>
<dbReference type="PANTHER" id="PTHR13696:SF99">
    <property type="entry name" value="COBYRINIC ACID AC-DIAMIDE SYNTHASE"/>
    <property type="match status" value="1"/>
</dbReference>
<dbReference type="PIRSF" id="PIRSF009320">
    <property type="entry name" value="Nuc_binding_HP_1000"/>
    <property type="match status" value="1"/>
</dbReference>
<dbReference type="Proteomes" id="UP001144471">
    <property type="component" value="Unassembled WGS sequence"/>
</dbReference>
<evidence type="ECO:0000313" key="3">
    <source>
        <dbReference type="Proteomes" id="UP001144471"/>
    </source>
</evidence>
<evidence type="ECO:0000313" key="2">
    <source>
        <dbReference type="EMBL" id="GLI58018.1"/>
    </source>
</evidence>
<dbReference type="FunFam" id="3.40.50.300:FF:000285">
    <property type="entry name" value="Sporulation initiation inhibitor Soj"/>
    <property type="match status" value="1"/>
</dbReference>
<organism evidence="2 3">
    <name type="scientific">Propionigenium maris DSM 9537</name>
    <dbReference type="NCBI Taxonomy" id="1123000"/>
    <lineage>
        <taxon>Bacteria</taxon>
        <taxon>Fusobacteriati</taxon>
        <taxon>Fusobacteriota</taxon>
        <taxon>Fusobacteriia</taxon>
        <taxon>Fusobacteriales</taxon>
        <taxon>Fusobacteriaceae</taxon>
        <taxon>Propionigenium</taxon>
    </lineage>
</organism>
<dbReference type="InterPro" id="IPR025669">
    <property type="entry name" value="AAA_dom"/>
</dbReference>
<dbReference type="InterPro" id="IPR027417">
    <property type="entry name" value="P-loop_NTPase"/>
</dbReference>
<dbReference type="Gene3D" id="3.40.50.300">
    <property type="entry name" value="P-loop containing nucleotide triphosphate hydrolases"/>
    <property type="match status" value="1"/>
</dbReference>
<comment type="caution">
    <text evidence="2">The sequence shown here is derived from an EMBL/GenBank/DDBJ whole genome shotgun (WGS) entry which is preliminary data.</text>
</comment>
<sequence length="257" mass="28611">MKVISILNQKGGVAKTTSAQNISYGLNKLGKKVLLIDFDPQGNLTSGVGIDKRSLPATIYDLMKDRAFGQQKLSIDEVIINRDGVDILPTNIKMSKVNLELAGIPGKENILKEILKEVYGYDYVIIDCPPSLDNLTFNALIATHKVYIPVQTEFYALEGIVELMDTVDLINTRMNPDLEIGGVFATMVDGRIKLHTEVIGQLREFFGEKMFDTSVRRNVKVTEASSHGSNIFEYASRSNGAKDYMGLCKEILEREEN</sequence>
<gene>
    <name evidence="2" type="primary">soj</name>
    <name evidence="2" type="ORF">PM10SUCC1_35320</name>
</gene>
<proteinExistence type="predicted"/>
<dbReference type="InterPro" id="IPR050678">
    <property type="entry name" value="DNA_Partitioning_ATPase"/>
</dbReference>
<name>A0A9W6GNU5_9FUSO</name>
<dbReference type="Pfam" id="PF13614">
    <property type="entry name" value="AAA_31"/>
    <property type="match status" value="1"/>
</dbReference>
<dbReference type="RefSeq" id="WP_281837692.1">
    <property type="nucleotide sequence ID" value="NZ_BSDY01000031.1"/>
</dbReference>